<dbReference type="EMBL" id="CAJVPL010001850">
    <property type="protein sequence ID" value="CAG8589961.1"/>
    <property type="molecule type" value="Genomic_DNA"/>
</dbReference>
<accession>A0A9N9C3Z9</accession>
<evidence type="ECO:0000313" key="2">
    <source>
        <dbReference type="Proteomes" id="UP000789831"/>
    </source>
</evidence>
<gene>
    <name evidence="1" type="ORF">AGERDE_LOCUS8556</name>
</gene>
<proteinExistence type="predicted"/>
<evidence type="ECO:0000313" key="1">
    <source>
        <dbReference type="EMBL" id="CAG8589961.1"/>
    </source>
</evidence>
<dbReference type="AlphaFoldDB" id="A0A9N9C3Z9"/>
<name>A0A9N9C3Z9_9GLOM</name>
<keyword evidence="2" id="KW-1185">Reference proteome</keyword>
<protein>
    <submittedName>
        <fullName evidence="1">6025_t:CDS:1</fullName>
    </submittedName>
</protein>
<comment type="caution">
    <text evidence="1">The sequence shown here is derived from an EMBL/GenBank/DDBJ whole genome shotgun (WGS) entry which is preliminary data.</text>
</comment>
<dbReference type="SUPFAM" id="SSF52047">
    <property type="entry name" value="RNI-like"/>
    <property type="match status" value="1"/>
</dbReference>
<sequence length="290" mass="33290">MLFTLIPEGGATSRIFNRGLLLSQGIKLPVNNPNPYFPYPSFIKNLAYGELINSIRKSGVFDKKEEKQDSLALWFALTVVFEVFKDYGVSLHSINFKMQKNNLDWRLCHLIVNQQFSSLVSNLKSVTLVDYFPKEVLFLQIANTCKNLEKIVVWTLGDHKNKIQKARQNLAHLISSQCHLKQLEISYVHGHATPLMQSLASQAKTLQRFRLYNVNFDKCCPWDALAECKQLESLEILSYHKVNENMVHPLIDAINQMKNLKMVEFIPYSMGGESASLQKLRNVLKEVENN</sequence>
<dbReference type="InterPro" id="IPR032675">
    <property type="entry name" value="LRR_dom_sf"/>
</dbReference>
<dbReference type="Proteomes" id="UP000789831">
    <property type="component" value="Unassembled WGS sequence"/>
</dbReference>
<organism evidence="1 2">
    <name type="scientific">Ambispora gerdemannii</name>
    <dbReference type="NCBI Taxonomy" id="144530"/>
    <lineage>
        <taxon>Eukaryota</taxon>
        <taxon>Fungi</taxon>
        <taxon>Fungi incertae sedis</taxon>
        <taxon>Mucoromycota</taxon>
        <taxon>Glomeromycotina</taxon>
        <taxon>Glomeromycetes</taxon>
        <taxon>Archaeosporales</taxon>
        <taxon>Ambisporaceae</taxon>
        <taxon>Ambispora</taxon>
    </lineage>
</organism>
<reference evidence="1" key="1">
    <citation type="submission" date="2021-06" db="EMBL/GenBank/DDBJ databases">
        <authorList>
            <person name="Kallberg Y."/>
            <person name="Tangrot J."/>
            <person name="Rosling A."/>
        </authorList>
    </citation>
    <scope>NUCLEOTIDE SEQUENCE</scope>
    <source>
        <strain evidence="1">MT106</strain>
    </source>
</reference>
<dbReference type="Gene3D" id="3.80.10.10">
    <property type="entry name" value="Ribonuclease Inhibitor"/>
    <property type="match status" value="1"/>
</dbReference>
<dbReference type="OrthoDB" id="2401297at2759"/>